<dbReference type="InterPro" id="IPR001789">
    <property type="entry name" value="Sig_transdc_resp-reg_receiver"/>
</dbReference>
<dbReference type="EMBL" id="DRMH01000066">
    <property type="protein sequence ID" value="HFC97810.1"/>
    <property type="molecule type" value="Genomic_DNA"/>
</dbReference>
<dbReference type="PANTHER" id="PTHR44591">
    <property type="entry name" value="STRESS RESPONSE REGULATOR PROTEIN 1"/>
    <property type="match status" value="1"/>
</dbReference>
<comment type="caution">
    <text evidence="4">The sequence shown here is derived from an EMBL/GenBank/DDBJ whole genome shotgun (WGS) entry which is preliminary data.</text>
</comment>
<dbReference type="InterPro" id="IPR011006">
    <property type="entry name" value="CheY-like_superfamily"/>
</dbReference>
<evidence type="ECO:0000313" key="4">
    <source>
        <dbReference type="EMBL" id="HFC97810.1"/>
    </source>
</evidence>
<dbReference type="PANTHER" id="PTHR44591:SF25">
    <property type="entry name" value="CHEMOTAXIS TWO-COMPONENT RESPONSE REGULATOR"/>
    <property type="match status" value="1"/>
</dbReference>
<protein>
    <submittedName>
        <fullName evidence="4">Response regulator</fullName>
    </submittedName>
</protein>
<dbReference type="GO" id="GO:0000160">
    <property type="term" value="P:phosphorelay signal transduction system"/>
    <property type="evidence" value="ECO:0007669"/>
    <property type="project" value="InterPro"/>
</dbReference>
<dbReference type="AlphaFoldDB" id="A0A7C3CG85"/>
<sequence>MKILLVDDEILLGETLKELLCMMGHEVFYAPDARRAREILARYGPEIGLAIVDIMLPGTSGSELAHWIRRTYPHIKVICITGYTPIPEPEPCGGGVPVIFKPFSVEELRPYLQ</sequence>
<reference evidence="4" key="1">
    <citation type="journal article" date="2020" name="mSystems">
        <title>Genome- and Community-Level Interaction Insights into Carbon Utilization and Element Cycling Functions of Hydrothermarchaeota in Hydrothermal Sediment.</title>
        <authorList>
            <person name="Zhou Z."/>
            <person name="Liu Y."/>
            <person name="Xu W."/>
            <person name="Pan J."/>
            <person name="Luo Z.H."/>
            <person name="Li M."/>
        </authorList>
    </citation>
    <scope>NUCLEOTIDE SEQUENCE [LARGE SCALE GENOMIC DNA]</scope>
    <source>
        <strain evidence="4">HyVt-483</strain>
    </source>
</reference>
<dbReference type="Pfam" id="PF00072">
    <property type="entry name" value="Response_reg"/>
    <property type="match status" value="1"/>
</dbReference>
<gene>
    <name evidence="4" type="ORF">ENJ40_05060</name>
</gene>
<dbReference type="SMART" id="SM00448">
    <property type="entry name" value="REC"/>
    <property type="match status" value="1"/>
</dbReference>
<feature type="modified residue" description="4-aspartylphosphate" evidence="2">
    <location>
        <position position="53"/>
    </location>
</feature>
<keyword evidence="1 2" id="KW-0597">Phosphoprotein</keyword>
<dbReference type="Proteomes" id="UP000886043">
    <property type="component" value="Unassembled WGS sequence"/>
</dbReference>
<dbReference type="PROSITE" id="PS50110">
    <property type="entry name" value="RESPONSE_REGULATORY"/>
    <property type="match status" value="1"/>
</dbReference>
<dbReference type="Gene3D" id="3.40.50.2300">
    <property type="match status" value="1"/>
</dbReference>
<evidence type="ECO:0000256" key="2">
    <source>
        <dbReference type="PROSITE-ProRule" id="PRU00169"/>
    </source>
</evidence>
<organism evidence="4">
    <name type="scientific">Thermosulfurimonas dismutans</name>
    <dbReference type="NCBI Taxonomy" id="999894"/>
    <lineage>
        <taxon>Bacteria</taxon>
        <taxon>Pseudomonadati</taxon>
        <taxon>Thermodesulfobacteriota</taxon>
        <taxon>Thermodesulfobacteria</taxon>
        <taxon>Thermodesulfobacteriales</taxon>
        <taxon>Thermodesulfobacteriaceae</taxon>
        <taxon>Thermosulfurimonas</taxon>
    </lineage>
</organism>
<dbReference type="SUPFAM" id="SSF52172">
    <property type="entry name" value="CheY-like"/>
    <property type="match status" value="1"/>
</dbReference>
<evidence type="ECO:0000256" key="1">
    <source>
        <dbReference type="ARBA" id="ARBA00022553"/>
    </source>
</evidence>
<feature type="domain" description="Response regulatory" evidence="3">
    <location>
        <begin position="2"/>
        <end position="113"/>
    </location>
</feature>
<evidence type="ECO:0000259" key="3">
    <source>
        <dbReference type="PROSITE" id="PS50110"/>
    </source>
</evidence>
<name>A0A7C3CG85_9BACT</name>
<dbReference type="InterPro" id="IPR050595">
    <property type="entry name" value="Bact_response_regulator"/>
</dbReference>
<accession>A0A7C3CG85</accession>
<proteinExistence type="predicted"/>